<keyword evidence="2" id="KW-1185">Reference proteome</keyword>
<reference evidence="1" key="1">
    <citation type="submission" date="2020-06" db="EMBL/GenBank/DDBJ databases">
        <title>WGS assembly of Ceratodon purpureus strain R40.</title>
        <authorList>
            <person name="Carey S.B."/>
            <person name="Jenkins J."/>
            <person name="Shu S."/>
            <person name="Lovell J.T."/>
            <person name="Sreedasyam A."/>
            <person name="Maumus F."/>
            <person name="Tiley G.P."/>
            <person name="Fernandez-Pozo N."/>
            <person name="Barry K."/>
            <person name="Chen C."/>
            <person name="Wang M."/>
            <person name="Lipzen A."/>
            <person name="Daum C."/>
            <person name="Saski C.A."/>
            <person name="Payton A.C."/>
            <person name="Mcbreen J.C."/>
            <person name="Conrad R.E."/>
            <person name="Kollar L.M."/>
            <person name="Olsson S."/>
            <person name="Huttunen S."/>
            <person name="Landis J.B."/>
            <person name="Wickett N.J."/>
            <person name="Johnson M.G."/>
            <person name="Rensing S.A."/>
            <person name="Grimwood J."/>
            <person name="Schmutz J."/>
            <person name="Mcdaniel S.F."/>
        </authorList>
    </citation>
    <scope>NUCLEOTIDE SEQUENCE</scope>
    <source>
        <strain evidence="1">R40</strain>
    </source>
</reference>
<proteinExistence type="predicted"/>
<dbReference type="AlphaFoldDB" id="A0A8T0IUZ8"/>
<accession>A0A8T0IUZ8</accession>
<sequence>MMTRSSGLTYCRTPLCKWSSPLRSTLISLGKNPRLKLCEPPSCSSSSVVFLVSFLLDFLLRWSLRRGILFCRLFLCAVAELATPRATVDDSMCHFGIWPASFALAARDKNGVSHTHHITPSGSA</sequence>
<organism evidence="1 2">
    <name type="scientific">Ceratodon purpureus</name>
    <name type="common">Fire moss</name>
    <name type="synonym">Dicranum purpureum</name>
    <dbReference type="NCBI Taxonomy" id="3225"/>
    <lineage>
        <taxon>Eukaryota</taxon>
        <taxon>Viridiplantae</taxon>
        <taxon>Streptophyta</taxon>
        <taxon>Embryophyta</taxon>
        <taxon>Bryophyta</taxon>
        <taxon>Bryophytina</taxon>
        <taxon>Bryopsida</taxon>
        <taxon>Dicranidae</taxon>
        <taxon>Pseudoditrichales</taxon>
        <taxon>Ditrichaceae</taxon>
        <taxon>Ceratodon</taxon>
    </lineage>
</organism>
<name>A0A8T0IUZ8_CERPU</name>
<gene>
    <name evidence="1" type="ORF">KC19_2G129700</name>
</gene>
<dbReference type="Proteomes" id="UP000822688">
    <property type="component" value="Chromosome 2"/>
</dbReference>
<evidence type="ECO:0000313" key="2">
    <source>
        <dbReference type="Proteomes" id="UP000822688"/>
    </source>
</evidence>
<comment type="caution">
    <text evidence="1">The sequence shown here is derived from an EMBL/GenBank/DDBJ whole genome shotgun (WGS) entry which is preliminary data.</text>
</comment>
<evidence type="ECO:0000313" key="1">
    <source>
        <dbReference type="EMBL" id="KAG0586945.1"/>
    </source>
</evidence>
<dbReference type="EMBL" id="CM026422">
    <property type="protein sequence ID" value="KAG0586945.1"/>
    <property type="molecule type" value="Genomic_DNA"/>
</dbReference>
<protein>
    <submittedName>
        <fullName evidence="1">Uncharacterized protein</fullName>
    </submittedName>
</protein>